<organism evidence="2">
    <name type="scientific">Aedes albopictus</name>
    <name type="common">Asian tiger mosquito</name>
    <name type="synonym">Stegomyia albopicta</name>
    <dbReference type="NCBI Taxonomy" id="7160"/>
    <lineage>
        <taxon>Eukaryota</taxon>
        <taxon>Metazoa</taxon>
        <taxon>Ecdysozoa</taxon>
        <taxon>Arthropoda</taxon>
        <taxon>Hexapoda</taxon>
        <taxon>Insecta</taxon>
        <taxon>Pterygota</taxon>
        <taxon>Neoptera</taxon>
        <taxon>Endopterygota</taxon>
        <taxon>Diptera</taxon>
        <taxon>Nematocera</taxon>
        <taxon>Culicoidea</taxon>
        <taxon>Culicidae</taxon>
        <taxon>Culicinae</taxon>
        <taxon>Aedini</taxon>
        <taxon>Aedes</taxon>
        <taxon>Stegomyia</taxon>
    </lineage>
</organism>
<sequence>KKAGKSKSPAKPKKPTSKKGKKGKKGKKQKVDKNLLYCDDKHFDPNLAIVTVEHCLKCPIYREMAEKIFADICLAFPDVKFKLIRNDFDRLEAREGAFEIFLAKNCRLPSELLWSGIDRGPPRREKIPLDITPFIPVIEKQLDLQNNTL</sequence>
<feature type="non-terminal residue" evidence="2">
    <location>
        <position position="149"/>
    </location>
</feature>
<feature type="non-terminal residue" evidence="2">
    <location>
        <position position="1"/>
    </location>
</feature>
<reference evidence="2" key="1">
    <citation type="journal article" date="2014" name="PLoS Negl. Trop. Dis.">
        <title>Identification and characterization of seminal fluid proteins in the Asian tiger mosquito, Aedes albopictus.</title>
        <authorList>
            <person name="Boes K.E."/>
            <person name="Ribeiro J.M."/>
            <person name="Wong A."/>
            <person name="Harrington L.C."/>
            <person name="Wolfner M.F."/>
            <person name="Sirot L.K."/>
        </authorList>
    </citation>
    <scope>NUCLEOTIDE SEQUENCE</scope>
    <source>
        <tissue evidence="2">Reproductive organs</tissue>
    </source>
</reference>
<name>A0A023EGR4_AEDAL</name>
<accession>A0A023EGR4</accession>
<dbReference type="EMBL" id="GAPW01005582">
    <property type="protein sequence ID" value="JAC08016.1"/>
    <property type="molecule type" value="mRNA"/>
</dbReference>
<evidence type="ECO:0000313" key="2">
    <source>
        <dbReference type="EMBL" id="JAC08016.1"/>
    </source>
</evidence>
<dbReference type="AlphaFoldDB" id="A0A023EGR4"/>
<proteinExistence type="evidence at transcript level"/>
<feature type="region of interest" description="Disordered" evidence="1">
    <location>
        <begin position="1"/>
        <end position="29"/>
    </location>
</feature>
<evidence type="ECO:0000256" key="1">
    <source>
        <dbReference type="SAM" id="MobiDB-lite"/>
    </source>
</evidence>
<protein>
    <submittedName>
        <fullName evidence="2">Putative cpij002017 cell adhesion molecule</fullName>
    </submittedName>
</protein>
<feature type="compositionally biased region" description="Basic residues" evidence="1">
    <location>
        <begin position="1"/>
        <end position="28"/>
    </location>
</feature>